<dbReference type="PROSITE" id="PS50181">
    <property type="entry name" value="FBOX"/>
    <property type="match status" value="1"/>
</dbReference>
<dbReference type="EMBL" id="KV427607">
    <property type="protein sequence ID" value="KZT11555.1"/>
    <property type="molecule type" value="Genomic_DNA"/>
</dbReference>
<dbReference type="OrthoDB" id="3037258at2759"/>
<protein>
    <recommendedName>
        <fullName evidence="1">F-box domain-containing protein</fullName>
    </recommendedName>
</protein>
<dbReference type="Proteomes" id="UP000076871">
    <property type="component" value="Unassembled WGS sequence"/>
</dbReference>
<reference evidence="2 3" key="1">
    <citation type="journal article" date="2016" name="Mol. Biol. Evol.">
        <title>Comparative Genomics of Early-Diverging Mushroom-Forming Fungi Provides Insights into the Origins of Lignocellulose Decay Capabilities.</title>
        <authorList>
            <person name="Nagy L.G."/>
            <person name="Riley R."/>
            <person name="Tritt A."/>
            <person name="Adam C."/>
            <person name="Daum C."/>
            <person name="Floudas D."/>
            <person name="Sun H."/>
            <person name="Yadav J.S."/>
            <person name="Pangilinan J."/>
            <person name="Larsson K.H."/>
            <person name="Matsuura K."/>
            <person name="Barry K."/>
            <person name="Labutti K."/>
            <person name="Kuo R."/>
            <person name="Ohm R.A."/>
            <person name="Bhattacharya S.S."/>
            <person name="Shirouzu T."/>
            <person name="Yoshinaga Y."/>
            <person name="Martin F.M."/>
            <person name="Grigoriev I.V."/>
            <person name="Hibbett D.S."/>
        </authorList>
    </citation>
    <scope>NUCLEOTIDE SEQUENCE [LARGE SCALE GENOMIC DNA]</scope>
    <source>
        <strain evidence="2 3">93-53</strain>
    </source>
</reference>
<dbReference type="AlphaFoldDB" id="A0A165HCQ7"/>
<feature type="domain" description="F-box" evidence="1">
    <location>
        <begin position="107"/>
        <end position="143"/>
    </location>
</feature>
<dbReference type="Pfam" id="PF00646">
    <property type="entry name" value="F-box"/>
    <property type="match status" value="1"/>
</dbReference>
<dbReference type="InterPro" id="IPR001810">
    <property type="entry name" value="F-box_dom"/>
</dbReference>
<keyword evidence="3" id="KW-1185">Reference proteome</keyword>
<dbReference type="InParanoid" id="A0A165HCQ7"/>
<dbReference type="RefSeq" id="XP_040769295.1">
    <property type="nucleotide sequence ID" value="XM_040906811.1"/>
</dbReference>
<sequence length="198" mass="22031">MGNFLSTNSCCCGRRRRRMISSIDAGPIKHVRIDDSASLAFEREGAVFATGAERSDRNVFAYSVQATSDVEGIDTPVCPQFLHLSHTASLQGMPLSSDVGPEFHHLSLTILDLPNELLINIVGLLPTEDLFSIIILSRRLHCLAITLLLSRYDLHSPEKGGSLYVSKHKAILALNLWRRWMIRRLADYSLDSSPLCRA</sequence>
<accession>A0A165HCQ7</accession>
<organism evidence="2 3">
    <name type="scientific">Laetiporus sulphureus 93-53</name>
    <dbReference type="NCBI Taxonomy" id="1314785"/>
    <lineage>
        <taxon>Eukaryota</taxon>
        <taxon>Fungi</taxon>
        <taxon>Dikarya</taxon>
        <taxon>Basidiomycota</taxon>
        <taxon>Agaricomycotina</taxon>
        <taxon>Agaricomycetes</taxon>
        <taxon>Polyporales</taxon>
        <taxon>Laetiporus</taxon>
    </lineage>
</organism>
<dbReference type="SUPFAM" id="SSF81383">
    <property type="entry name" value="F-box domain"/>
    <property type="match status" value="1"/>
</dbReference>
<dbReference type="GeneID" id="63823840"/>
<gene>
    <name evidence="2" type="ORF">LAESUDRAFT_711019</name>
</gene>
<evidence type="ECO:0000313" key="3">
    <source>
        <dbReference type="Proteomes" id="UP000076871"/>
    </source>
</evidence>
<evidence type="ECO:0000313" key="2">
    <source>
        <dbReference type="EMBL" id="KZT11555.1"/>
    </source>
</evidence>
<evidence type="ECO:0000259" key="1">
    <source>
        <dbReference type="PROSITE" id="PS50181"/>
    </source>
</evidence>
<dbReference type="InterPro" id="IPR036047">
    <property type="entry name" value="F-box-like_dom_sf"/>
</dbReference>
<proteinExistence type="predicted"/>
<name>A0A165HCQ7_9APHY</name>